<feature type="compositionally biased region" description="Low complexity" evidence="1">
    <location>
        <begin position="413"/>
        <end position="427"/>
    </location>
</feature>
<keyword evidence="3" id="KW-1185">Reference proteome</keyword>
<dbReference type="GO" id="GO:0005737">
    <property type="term" value="C:cytoplasm"/>
    <property type="evidence" value="ECO:0007669"/>
    <property type="project" value="TreeGrafter"/>
</dbReference>
<dbReference type="Pfam" id="PF07139">
    <property type="entry name" value="SPATS2-like"/>
    <property type="match status" value="2"/>
</dbReference>
<name>A0A3B5MD01_9TELE</name>
<feature type="compositionally biased region" description="Low complexity" evidence="1">
    <location>
        <begin position="344"/>
        <end position="369"/>
    </location>
</feature>
<evidence type="ECO:0000256" key="1">
    <source>
        <dbReference type="SAM" id="MobiDB-lite"/>
    </source>
</evidence>
<dbReference type="Proteomes" id="UP000261380">
    <property type="component" value="Unplaced"/>
</dbReference>
<feature type="region of interest" description="Disordered" evidence="1">
    <location>
        <begin position="329"/>
        <end position="452"/>
    </location>
</feature>
<reference evidence="2" key="2">
    <citation type="submission" date="2025-09" db="UniProtKB">
        <authorList>
            <consortium name="Ensembl"/>
        </authorList>
    </citation>
    <scope>IDENTIFICATION</scope>
</reference>
<proteinExistence type="predicted"/>
<evidence type="ECO:0008006" key="4">
    <source>
        <dbReference type="Google" id="ProtNLM"/>
    </source>
</evidence>
<evidence type="ECO:0000313" key="3">
    <source>
        <dbReference type="Proteomes" id="UP000261380"/>
    </source>
</evidence>
<dbReference type="PANTHER" id="PTHR15623">
    <property type="entry name" value="SPERMATOGENESIS-ASSOCIATED SERINE-RICH PROTEIN 2-RELATED"/>
    <property type="match status" value="1"/>
</dbReference>
<accession>A0A3B5MD01</accession>
<dbReference type="PANTHER" id="PTHR15623:SF11">
    <property type="entry name" value="SPERMATOGENESIS-ASSOCIATED SERINE-RICH PROTEIN 2"/>
    <property type="match status" value="1"/>
</dbReference>
<protein>
    <recommendedName>
        <fullName evidence="4">Spermatogenesis associated serine rich 2</fullName>
    </recommendedName>
</protein>
<feature type="region of interest" description="Disordered" evidence="1">
    <location>
        <begin position="104"/>
        <end position="137"/>
    </location>
</feature>
<organism evidence="2 3">
    <name type="scientific">Xiphophorus couchianus</name>
    <name type="common">Monterrey platyfish</name>
    <dbReference type="NCBI Taxonomy" id="32473"/>
    <lineage>
        <taxon>Eukaryota</taxon>
        <taxon>Metazoa</taxon>
        <taxon>Chordata</taxon>
        <taxon>Craniata</taxon>
        <taxon>Vertebrata</taxon>
        <taxon>Euteleostomi</taxon>
        <taxon>Actinopterygii</taxon>
        <taxon>Neopterygii</taxon>
        <taxon>Teleostei</taxon>
        <taxon>Neoteleostei</taxon>
        <taxon>Acanthomorphata</taxon>
        <taxon>Ovalentaria</taxon>
        <taxon>Atherinomorphae</taxon>
        <taxon>Cyprinodontiformes</taxon>
        <taxon>Poeciliidae</taxon>
        <taxon>Poeciliinae</taxon>
        <taxon>Xiphophorus</taxon>
    </lineage>
</organism>
<dbReference type="Ensembl" id="ENSXCOT00000019378.1">
    <property type="protein sequence ID" value="ENSXCOP00000019141.1"/>
    <property type="gene ID" value="ENSXCOG00000014388.1"/>
</dbReference>
<reference evidence="2" key="1">
    <citation type="submission" date="2025-08" db="UniProtKB">
        <authorList>
            <consortium name="Ensembl"/>
        </authorList>
    </citation>
    <scope>IDENTIFICATION</scope>
</reference>
<evidence type="ECO:0000313" key="2">
    <source>
        <dbReference type="Ensembl" id="ENSXCOP00000019141.1"/>
    </source>
</evidence>
<dbReference type="GeneTree" id="ENSGT00390000001138"/>
<dbReference type="AlphaFoldDB" id="A0A3B5MD01"/>
<sequence>KWRRSGYTSGVVFDTRSKMVMSQGGMTEKMKDKISAVRAVVPNKSNNEIVLVLQHFENCVDKAVQAFLEGMRMLLLISEFTLLKDRHISGFTLFSNIKQTCLHKPKPQPEVSSEAPQPEAASPDESKDDEMNGFHANGSVMDAESLDSLSEQLDSASLDAAELDSEPATPETPESNVKHQRFLRCLKIICFSASAPNIDRSVKDLQRCTVSLTRYRMVVKEEMDSSIKRMKLTFAELQSCLMDREVTLLGEMDKVKAEAMMILDTRQKRAEELRRLTDRSGSMSEEQLTELRADIKHFVSERKYDEDLGKALRFTFDLEPLKTSISSFGSVYHPRTGYSDRSRCSSTSSSVASPVQTETPPPTQTQTAPIFQGNRRTFQGPGYHSDGQRYNGSSHHDRNAGRGSHRYQGDAGSSGPSSQQPHSSRGPSHPPHNPDRPAHNGLPQRLPRTHCP</sequence>
<dbReference type="InterPro" id="IPR009816">
    <property type="entry name" value="SPATS2-like"/>
</dbReference>